<accession>A0A2P5CXW1</accession>
<dbReference type="InterPro" id="IPR007493">
    <property type="entry name" value="DUF538"/>
</dbReference>
<dbReference type="EMBL" id="JXTB01000084">
    <property type="protein sequence ID" value="PON65878.1"/>
    <property type="molecule type" value="Genomic_DNA"/>
</dbReference>
<dbReference type="AlphaFoldDB" id="A0A2P5CXW1"/>
<dbReference type="InterPro" id="IPR036758">
    <property type="entry name" value="At5g01610-like"/>
</dbReference>
<dbReference type="OrthoDB" id="1657436at2759"/>
<protein>
    <submittedName>
        <fullName evidence="1">Uncharacterized protein</fullName>
    </submittedName>
</protein>
<dbReference type="Pfam" id="PF04398">
    <property type="entry name" value="DUF538"/>
    <property type="match status" value="1"/>
</dbReference>
<name>A0A2P5CXW1_PARAD</name>
<comment type="caution">
    <text evidence="1">The sequence shown here is derived from an EMBL/GenBank/DDBJ whole genome shotgun (WGS) entry which is preliminary data.</text>
</comment>
<evidence type="ECO:0000313" key="2">
    <source>
        <dbReference type="Proteomes" id="UP000237105"/>
    </source>
</evidence>
<dbReference type="Gene3D" id="2.30.240.10">
    <property type="entry name" value="At5g01610-like"/>
    <property type="match status" value="1"/>
</dbReference>
<dbReference type="Proteomes" id="UP000237105">
    <property type="component" value="Unassembled WGS sequence"/>
</dbReference>
<dbReference type="STRING" id="3476.A0A2P5CXW1"/>
<proteinExistence type="predicted"/>
<gene>
    <name evidence="1" type="ORF">PanWU01x14_113670</name>
</gene>
<evidence type="ECO:0000313" key="1">
    <source>
        <dbReference type="EMBL" id="PON65878.1"/>
    </source>
</evidence>
<sequence>MSFTTPLSSSFVNDTLTAYEVLGEYEFSVGLLPLGVLGYELDTSTGEFSTYLNSSCTFTIDSYQLKYKSTITGKTVNDKLSCLFGIEVKVVFLWLSIVTVTRHDDELEFSVGFPFVGFPASNFDESPTCGCGFNCVGYDNAARKSTKLVWST</sequence>
<reference evidence="2" key="1">
    <citation type="submission" date="2016-06" db="EMBL/GenBank/DDBJ databases">
        <title>Parallel loss of symbiosis genes in relatives of nitrogen-fixing non-legume Parasponia.</title>
        <authorList>
            <person name="Van Velzen R."/>
            <person name="Holmer R."/>
            <person name="Bu F."/>
            <person name="Rutten L."/>
            <person name="Van Zeijl A."/>
            <person name="Liu W."/>
            <person name="Santuari L."/>
            <person name="Cao Q."/>
            <person name="Sharma T."/>
            <person name="Shen D."/>
            <person name="Roswanjaya Y."/>
            <person name="Wardhani T."/>
            <person name="Kalhor M.S."/>
            <person name="Jansen J."/>
            <person name="Van den Hoogen J."/>
            <person name="Gungor B."/>
            <person name="Hartog M."/>
            <person name="Hontelez J."/>
            <person name="Verver J."/>
            <person name="Yang W.-C."/>
            <person name="Schijlen E."/>
            <person name="Repin R."/>
            <person name="Schilthuizen M."/>
            <person name="Schranz E."/>
            <person name="Heidstra R."/>
            <person name="Miyata K."/>
            <person name="Fedorova E."/>
            <person name="Kohlen W."/>
            <person name="Bisseling T."/>
            <person name="Smit S."/>
            <person name="Geurts R."/>
        </authorList>
    </citation>
    <scope>NUCLEOTIDE SEQUENCE [LARGE SCALE GENOMIC DNA]</scope>
    <source>
        <strain evidence="2">cv. WU1-14</strain>
    </source>
</reference>
<dbReference type="PANTHER" id="PTHR31676">
    <property type="entry name" value="T31J12.3 PROTEIN-RELATED"/>
    <property type="match status" value="1"/>
</dbReference>
<dbReference type="SUPFAM" id="SSF141562">
    <property type="entry name" value="At5g01610-like"/>
    <property type="match status" value="1"/>
</dbReference>
<dbReference type="PANTHER" id="PTHR31676:SF173">
    <property type="entry name" value="DUF538 DOMAIN-CONTAINING PROTEIN"/>
    <property type="match status" value="1"/>
</dbReference>
<organism evidence="1 2">
    <name type="scientific">Parasponia andersonii</name>
    <name type="common">Sponia andersonii</name>
    <dbReference type="NCBI Taxonomy" id="3476"/>
    <lineage>
        <taxon>Eukaryota</taxon>
        <taxon>Viridiplantae</taxon>
        <taxon>Streptophyta</taxon>
        <taxon>Embryophyta</taxon>
        <taxon>Tracheophyta</taxon>
        <taxon>Spermatophyta</taxon>
        <taxon>Magnoliopsida</taxon>
        <taxon>eudicotyledons</taxon>
        <taxon>Gunneridae</taxon>
        <taxon>Pentapetalae</taxon>
        <taxon>rosids</taxon>
        <taxon>fabids</taxon>
        <taxon>Rosales</taxon>
        <taxon>Cannabaceae</taxon>
        <taxon>Parasponia</taxon>
    </lineage>
</organism>
<keyword evidence="2" id="KW-1185">Reference proteome</keyword>